<evidence type="ECO:0000256" key="10">
    <source>
        <dbReference type="ARBA" id="ARBA00022737"/>
    </source>
</evidence>
<keyword evidence="5" id="KW-1003">Cell membrane</keyword>
<evidence type="ECO:0000256" key="17">
    <source>
        <dbReference type="ARBA" id="ARBA00023180"/>
    </source>
</evidence>
<dbReference type="FunFam" id="1.20.1420.30:FF:000003">
    <property type="entry name" value="sodium/calcium exchanger 1 isoform X1"/>
    <property type="match status" value="1"/>
</dbReference>
<dbReference type="PANTHER" id="PTHR11878">
    <property type="entry name" value="SODIUM/CALCIUM EXCHANGER"/>
    <property type="match status" value="1"/>
</dbReference>
<dbReference type="GO" id="GO:0042383">
    <property type="term" value="C:sarcolemma"/>
    <property type="evidence" value="ECO:0007669"/>
    <property type="project" value="TreeGrafter"/>
</dbReference>
<feature type="domain" description="Sodium/calcium exchanger membrane region" evidence="23">
    <location>
        <begin position="180"/>
        <end position="342"/>
    </location>
</feature>
<keyword evidence="11" id="KW-0106">Calcium</keyword>
<feature type="transmembrane region" description="Helical" evidence="21">
    <location>
        <begin position="179"/>
        <end position="199"/>
    </location>
</feature>
<dbReference type="GO" id="GO:0098703">
    <property type="term" value="P:calcium ion import across plasma membrane"/>
    <property type="evidence" value="ECO:0007669"/>
    <property type="project" value="TreeGrafter"/>
</dbReference>
<evidence type="ECO:0000259" key="23">
    <source>
        <dbReference type="Pfam" id="PF01699"/>
    </source>
</evidence>
<dbReference type="InterPro" id="IPR038081">
    <property type="entry name" value="CalX-like_sf"/>
</dbReference>
<evidence type="ECO:0000256" key="9">
    <source>
        <dbReference type="ARBA" id="ARBA00022729"/>
    </source>
</evidence>
<dbReference type="PANTHER" id="PTHR11878:SF65">
    <property type="entry name" value="NA_CA-EXCHANGE PROTEIN, ISOFORM G"/>
    <property type="match status" value="1"/>
</dbReference>
<dbReference type="GO" id="GO:0005516">
    <property type="term" value="F:calmodulin binding"/>
    <property type="evidence" value="ECO:0007669"/>
    <property type="project" value="UniProtKB-KW"/>
</dbReference>
<keyword evidence="4" id="KW-0050">Antiport</keyword>
<dbReference type="EMBL" id="KL251804">
    <property type="protein sequence ID" value="KGB41289.1"/>
    <property type="molecule type" value="Genomic_DNA"/>
</dbReference>
<evidence type="ECO:0000256" key="15">
    <source>
        <dbReference type="ARBA" id="ARBA00023065"/>
    </source>
</evidence>
<dbReference type="InterPro" id="IPR051171">
    <property type="entry name" value="CaCA"/>
</dbReference>
<keyword evidence="10" id="KW-0677">Repeat</keyword>
<evidence type="ECO:0000256" key="11">
    <source>
        <dbReference type="ARBA" id="ARBA00022837"/>
    </source>
</evidence>
<evidence type="ECO:0000256" key="1">
    <source>
        <dbReference type="ARBA" id="ARBA00004651"/>
    </source>
</evidence>
<dbReference type="GO" id="GO:0098794">
    <property type="term" value="C:postsynapse"/>
    <property type="evidence" value="ECO:0007669"/>
    <property type="project" value="TreeGrafter"/>
</dbReference>
<feature type="transmembrane region" description="Helical" evidence="21">
    <location>
        <begin position="255"/>
        <end position="275"/>
    </location>
</feature>
<evidence type="ECO:0000256" key="2">
    <source>
        <dbReference type="ARBA" id="ARBA00007489"/>
    </source>
</evidence>
<keyword evidence="14" id="KW-0915">Sodium</keyword>
<comment type="catalytic activity">
    <reaction evidence="19">
        <text>Ca(2+)(in) + 3 Na(+)(out) = Ca(2+)(out) + 3 Na(+)(in)</text>
        <dbReference type="Rhea" id="RHEA:69955"/>
        <dbReference type="ChEBI" id="CHEBI:29101"/>
        <dbReference type="ChEBI" id="CHEBI:29108"/>
    </reaction>
</comment>
<feature type="transmembrane region" description="Helical" evidence="21">
    <location>
        <begin position="328"/>
        <end position="350"/>
    </location>
</feature>
<proteinExistence type="inferred from homology"/>
<evidence type="ECO:0000256" key="3">
    <source>
        <dbReference type="ARBA" id="ARBA00022448"/>
    </source>
</evidence>
<dbReference type="InterPro" id="IPR004836">
    <property type="entry name" value="Na_Ca_Ex"/>
</dbReference>
<gene>
    <name evidence="24" type="ORF">MS3_09796</name>
</gene>
<evidence type="ECO:0000256" key="12">
    <source>
        <dbReference type="ARBA" id="ARBA00022860"/>
    </source>
</evidence>
<evidence type="ECO:0000256" key="8">
    <source>
        <dbReference type="ARBA" id="ARBA00022723"/>
    </source>
</evidence>
<evidence type="ECO:0000256" key="22">
    <source>
        <dbReference type="SAM" id="SignalP"/>
    </source>
</evidence>
<evidence type="ECO:0000256" key="18">
    <source>
        <dbReference type="ARBA" id="ARBA00023201"/>
    </source>
</evidence>
<dbReference type="GO" id="GO:0046872">
    <property type="term" value="F:metal ion binding"/>
    <property type="evidence" value="ECO:0007669"/>
    <property type="project" value="UniProtKB-KW"/>
</dbReference>
<evidence type="ECO:0000256" key="7">
    <source>
        <dbReference type="ARBA" id="ARBA00022692"/>
    </source>
</evidence>
<keyword evidence="13 21" id="KW-1133">Transmembrane helix</keyword>
<keyword evidence="16 21" id="KW-0472">Membrane</keyword>
<keyword evidence="17" id="KW-0325">Glycoprotein</keyword>
<protein>
    <submittedName>
        <fullName evidence="24">Sodium/calcium exchanger 1</fullName>
    </submittedName>
</protein>
<dbReference type="InterPro" id="IPR044880">
    <property type="entry name" value="NCX_ion-bd_dom_sf"/>
</dbReference>
<feature type="signal peptide" evidence="22">
    <location>
        <begin position="1"/>
        <end position="21"/>
    </location>
</feature>
<accession>A0A095A6M8</accession>
<evidence type="ECO:0000256" key="20">
    <source>
        <dbReference type="SAM" id="MobiDB-lite"/>
    </source>
</evidence>
<organism evidence="24">
    <name type="scientific">Schistosoma haematobium</name>
    <name type="common">Blood fluke</name>
    <dbReference type="NCBI Taxonomy" id="6185"/>
    <lineage>
        <taxon>Eukaryota</taxon>
        <taxon>Metazoa</taxon>
        <taxon>Spiralia</taxon>
        <taxon>Lophotrochozoa</taxon>
        <taxon>Platyhelminthes</taxon>
        <taxon>Trematoda</taxon>
        <taxon>Digenea</taxon>
        <taxon>Strigeidida</taxon>
        <taxon>Schistosomatoidea</taxon>
        <taxon>Schistosomatidae</taxon>
        <taxon>Schistosoma</taxon>
    </lineage>
</organism>
<evidence type="ECO:0000256" key="5">
    <source>
        <dbReference type="ARBA" id="ARBA00022475"/>
    </source>
</evidence>
<keyword evidence="6" id="KW-0109">Calcium transport</keyword>
<evidence type="ECO:0000256" key="6">
    <source>
        <dbReference type="ARBA" id="ARBA00022568"/>
    </source>
</evidence>
<keyword evidence="8" id="KW-0479">Metal-binding</keyword>
<keyword evidence="12" id="KW-0112">Calmodulin-binding</keyword>
<evidence type="ECO:0000256" key="13">
    <source>
        <dbReference type="ARBA" id="ARBA00022989"/>
    </source>
</evidence>
<dbReference type="GO" id="GO:0005432">
    <property type="term" value="F:calcium:sodium antiporter activity"/>
    <property type="evidence" value="ECO:0007669"/>
    <property type="project" value="InterPro"/>
</dbReference>
<feature type="transmembrane region" description="Helical" evidence="21">
    <location>
        <begin position="287"/>
        <end position="307"/>
    </location>
</feature>
<dbReference type="InterPro" id="IPR004837">
    <property type="entry name" value="NaCa_Exmemb"/>
</dbReference>
<keyword evidence="15" id="KW-0406">Ion transport</keyword>
<keyword evidence="9 22" id="KW-0732">Signal</keyword>
<dbReference type="STRING" id="6185.A0A095A6M8"/>
<sequence length="353" mass="38435">MHRFNKALVFLTSHLFRFFSSLNKNTPNIVQTPIFPSHLFARITQRSDSLVSRTSSTKKRNSQTPSAKDVNFNPRKSLGFVETGQPRLGQPTRIKITITESTEFKKTVDRLVKQGTLALVVGTSSWKEQFVEAITVSAGGDVDDDEGEKLPTCMDYVMHFLTVFWKVLFAFVPPTDYGGGWFCFTVCILVIGVLTAVIGDVASSFGCSIGLTDAVTAITFVALGTSLPDTFASKVAAIGDQYADSSIGNVTGSNAVNVFLGIGLGWSIAAIYHAIKGTQFLVQPGSLGFSVTTFCIFAVIAIILIMFRRKKSIGGELGGPKVAKYTSALFLFFLWFVYILLAGLENYCIIEGF</sequence>
<comment type="similarity">
    <text evidence="2">Belongs to the Ca(2+):cation antiporter (CaCA) (TC 2.A.19) family. SLC8 subfamily.</text>
</comment>
<dbReference type="Pfam" id="PF01699">
    <property type="entry name" value="Na_Ca_ex"/>
    <property type="match status" value="1"/>
</dbReference>
<keyword evidence="18" id="KW-0739">Sodium transport</keyword>
<keyword evidence="3" id="KW-0813">Transport</keyword>
<reference evidence="24" key="1">
    <citation type="journal article" date="2012" name="Nat. Genet.">
        <title>Whole-genome sequence of Schistosoma haematobium.</title>
        <authorList>
            <person name="Young N.D."/>
            <person name="Jex A.R."/>
            <person name="Li B."/>
            <person name="Liu S."/>
            <person name="Yang L."/>
            <person name="Xiong Z."/>
            <person name="Li Y."/>
            <person name="Cantacessi C."/>
            <person name="Hall R.S."/>
            <person name="Xu X."/>
            <person name="Chen F."/>
            <person name="Wu X."/>
            <person name="Zerlotini A."/>
            <person name="Oliveira G."/>
            <person name="Hofmann A."/>
            <person name="Zhang G."/>
            <person name="Fang X."/>
            <person name="Kang Y."/>
            <person name="Campbell B.E."/>
            <person name="Loukas A."/>
            <person name="Ranganathan S."/>
            <person name="Rollinson D."/>
            <person name="Rinaldi G."/>
            <person name="Brindley P.J."/>
            <person name="Yang H."/>
            <person name="Wang J."/>
            <person name="Wang J."/>
            <person name="Gasser R.B."/>
        </authorList>
    </citation>
    <scope>NUCLEOTIDE SEQUENCE [LARGE SCALE GENOMIC DNA]</scope>
</reference>
<evidence type="ECO:0000256" key="21">
    <source>
        <dbReference type="SAM" id="Phobius"/>
    </source>
</evidence>
<dbReference type="AlphaFoldDB" id="A0A095A6M8"/>
<evidence type="ECO:0000256" key="14">
    <source>
        <dbReference type="ARBA" id="ARBA00023053"/>
    </source>
</evidence>
<name>A0A095A6M8_SCHHA</name>
<dbReference type="PRINTS" id="PR01259">
    <property type="entry name" value="NACAEXCHNGR"/>
</dbReference>
<dbReference type="Gene3D" id="1.20.1420.30">
    <property type="entry name" value="NCX, central ion-binding region"/>
    <property type="match status" value="1"/>
</dbReference>
<dbReference type="Gene3D" id="2.60.40.2030">
    <property type="match status" value="1"/>
</dbReference>
<feature type="region of interest" description="Disordered" evidence="20">
    <location>
        <begin position="51"/>
        <end position="73"/>
    </location>
</feature>
<evidence type="ECO:0000256" key="4">
    <source>
        <dbReference type="ARBA" id="ARBA00022449"/>
    </source>
</evidence>
<keyword evidence="7 21" id="KW-0812">Transmembrane</keyword>
<evidence type="ECO:0000256" key="19">
    <source>
        <dbReference type="ARBA" id="ARBA00033667"/>
    </source>
</evidence>
<feature type="chain" id="PRO_5001906345" evidence="22">
    <location>
        <begin position="22"/>
        <end position="353"/>
    </location>
</feature>
<dbReference type="GO" id="GO:0030424">
    <property type="term" value="C:axon"/>
    <property type="evidence" value="ECO:0007669"/>
    <property type="project" value="TreeGrafter"/>
</dbReference>
<comment type="subcellular location">
    <subcellularLocation>
        <location evidence="1">Cell membrane</location>
        <topology evidence="1">Multi-pass membrane protein</topology>
    </subcellularLocation>
</comment>
<evidence type="ECO:0000313" key="24">
    <source>
        <dbReference type="EMBL" id="KGB41289.1"/>
    </source>
</evidence>
<evidence type="ECO:0000256" key="16">
    <source>
        <dbReference type="ARBA" id="ARBA00023136"/>
    </source>
</evidence>